<dbReference type="InterPro" id="IPR007331">
    <property type="entry name" value="Htaa"/>
</dbReference>
<dbReference type="Pfam" id="PF04213">
    <property type="entry name" value="HtaA"/>
    <property type="match status" value="1"/>
</dbReference>
<dbReference type="AlphaFoldDB" id="A0A974S7X3"/>
<evidence type="ECO:0000259" key="1">
    <source>
        <dbReference type="Pfam" id="PF04213"/>
    </source>
</evidence>
<protein>
    <submittedName>
        <fullName evidence="2">HtaA domain-containing protein</fullName>
    </submittedName>
</protein>
<evidence type="ECO:0000313" key="2">
    <source>
        <dbReference type="EMBL" id="QQZ49714.1"/>
    </source>
</evidence>
<gene>
    <name evidence="2" type="ORF">JKL49_23175</name>
</gene>
<accession>A0A974S7X3</accession>
<name>A0A974S7X3_9CAUL</name>
<proteinExistence type="predicted"/>
<feature type="domain" description="Htaa" evidence="1">
    <location>
        <begin position="8"/>
        <end position="107"/>
    </location>
</feature>
<sequence>MAAQTVKTLTWGVKQSFRAYVEGAGGTIEAGAGAQRTADGGFTFDAAPDSSLTVDADGKLTGRGLFLGEVQFAAHGGMLKVALVDPILEITDAGALLTVADHVSRTYRLEAARLDLGVANTEPSGEVVLPAALMMFGCQWLGITTRRGHRWTRCSWGWRGNCTGGVRVESAVRTLSRSAIRHRPHDGSHQRHAVILLQAAGGRIDLRPPAHDQLAVHPPEGLAVSGAEAPSVAP</sequence>
<dbReference type="EMBL" id="CP068570">
    <property type="protein sequence ID" value="QQZ49714.1"/>
    <property type="molecule type" value="Genomic_DNA"/>
</dbReference>
<reference evidence="2" key="1">
    <citation type="submission" date="2021-01" db="EMBL/GenBank/DDBJ databases">
        <title>Genome sequence of Phenylobacterium sp. 20VBR1 isolated from a valley glaceir, Ny-Alesund, Svalbard.</title>
        <authorList>
            <person name="Thomas F.A."/>
            <person name="Krishnan K.P."/>
            <person name="Sinha R.K."/>
        </authorList>
    </citation>
    <scope>NUCLEOTIDE SEQUENCE</scope>
    <source>
        <strain evidence="2">20VBR1</strain>
    </source>
</reference>
<organism evidence="2">
    <name type="scientific">Phenylobacterium glaciei</name>
    <dbReference type="NCBI Taxonomy" id="2803784"/>
    <lineage>
        <taxon>Bacteria</taxon>
        <taxon>Pseudomonadati</taxon>
        <taxon>Pseudomonadota</taxon>
        <taxon>Alphaproteobacteria</taxon>
        <taxon>Caulobacterales</taxon>
        <taxon>Caulobacteraceae</taxon>
        <taxon>Phenylobacterium</taxon>
    </lineage>
</organism>